<protein>
    <recommendedName>
        <fullName evidence="7 8">Peroxin/Ferlin domain-containing protein</fullName>
    </recommendedName>
</protein>
<comment type="caution">
    <text evidence="9">The sequence shown here is derived from an EMBL/GenBank/DDBJ whole genome shotgun (WGS) entry which is preliminary data.</text>
</comment>
<evidence type="ECO:0000259" key="8">
    <source>
        <dbReference type="SMART" id="SM00694"/>
    </source>
</evidence>
<dbReference type="OrthoDB" id="5586090at2759"/>
<dbReference type="SMART" id="SM00694">
    <property type="entry name" value="DysFC"/>
    <property type="match status" value="1"/>
</dbReference>
<keyword evidence="10" id="KW-1185">Reference proteome</keyword>
<feature type="transmembrane region" description="Helical" evidence="6">
    <location>
        <begin position="225"/>
        <end position="258"/>
    </location>
</feature>
<dbReference type="GO" id="GO:0007031">
    <property type="term" value="P:peroxisome organization"/>
    <property type="evidence" value="ECO:0007669"/>
    <property type="project" value="UniProtKB-ARBA"/>
</dbReference>
<evidence type="ECO:0000256" key="4">
    <source>
        <dbReference type="ARBA" id="ARBA00023136"/>
    </source>
</evidence>
<dbReference type="SMART" id="SM00693">
    <property type="entry name" value="DysFN"/>
    <property type="match status" value="1"/>
</dbReference>
<dbReference type="InterPro" id="IPR010482">
    <property type="entry name" value="TECPR1-like_DysF"/>
</dbReference>
<name>A0A261Y4A0_9FUNG</name>
<organism evidence="9 10">
    <name type="scientific">Bifiguratus adelaidae</name>
    <dbReference type="NCBI Taxonomy" id="1938954"/>
    <lineage>
        <taxon>Eukaryota</taxon>
        <taxon>Fungi</taxon>
        <taxon>Fungi incertae sedis</taxon>
        <taxon>Mucoromycota</taxon>
        <taxon>Mucoromycotina</taxon>
        <taxon>Endogonomycetes</taxon>
        <taxon>Endogonales</taxon>
        <taxon>Endogonales incertae sedis</taxon>
        <taxon>Bifiguratus</taxon>
    </lineage>
</organism>
<dbReference type="AlphaFoldDB" id="A0A261Y4A0"/>
<accession>A0A261Y4A0</accession>
<dbReference type="EMBL" id="MVBO01000015">
    <property type="protein sequence ID" value="OZJ05421.1"/>
    <property type="molecule type" value="Genomic_DNA"/>
</dbReference>
<feature type="domain" description="Peroxin/Ferlin" evidence="7">
    <location>
        <begin position="358"/>
        <end position="440"/>
    </location>
</feature>
<comment type="subcellular location">
    <subcellularLocation>
        <location evidence="1">Endomembrane system</location>
        <topology evidence="1">Multi-pass membrane protein</topology>
    </subcellularLocation>
</comment>
<feature type="domain" description="Peroxin/Ferlin" evidence="8">
    <location>
        <begin position="454"/>
        <end position="487"/>
    </location>
</feature>
<keyword evidence="3 6" id="KW-1133">Transmembrane helix</keyword>
<sequence>MAATSLPAGTPLKSNATIDATAAPTAPANLSQPQPRAFPSMRSFSFDLISSTPPSIVRQIGETRPLWHMAYTLIQLTTWAPVVDVNQERRKSRQSTGLVLAWVVGCLLYTHIIRFGWIIAIFGAAIGMWLQAKKAQRARGKQFVHRTSRESNFTGTEKRGDHSPNGSSPPPRRQSSRPTTSNEDFSKSLNEIQTIIDAYTTVRSLGLELKASLDWSDPVKTRTTLGICVVLAVLWVTATIFLPISVVCAVVGATGLLYHSPFGIVTRRALDSVGISAFLWRTLVSYGTVIGQGVSRKHATDASASLIKRVYRAVKAQHKELKEKKAKGAIKVEKNEADRLMAANSQVPPKVGQVGISDITYKFVVYENQRWWLGSGWTTTLLPTERSPWTDDENDPALPPNQYKLPIHPPTHLPHPTHPADFHLVKSLTWSWSDTEWHVDYRPAGIESGTDKEGWAYGSNKWENWRNKETKGAYTRRRKWWRVALLEEKLEVVKGSYTPEPDDIQYVRRAKTE</sequence>
<evidence type="ECO:0000256" key="6">
    <source>
        <dbReference type="SAM" id="Phobius"/>
    </source>
</evidence>
<evidence type="ECO:0000256" key="5">
    <source>
        <dbReference type="SAM" id="MobiDB-lite"/>
    </source>
</evidence>
<gene>
    <name evidence="9" type="ORF">BZG36_01650</name>
</gene>
<dbReference type="PANTHER" id="PTHR31679:SF2">
    <property type="entry name" value="PEROXISOMAL MEMBRANE PROTEIN PEX30-RELATED"/>
    <property type="match status" value="1"/>
</dbReference>
<feature type="transmembrane region" description="Helical" evidence="6">
    <location>
        <begin position="99"/>
        <end position="130"/>
    </location>
</feature>
<evidence type="ECO:0000259" key="7">
    <source>
        <dbReference type="SMART" id="SM00693"/>
    </source>
</evidence>
<evidence type="ECO:0000256" key="3">
    <source>
        <dbReference type="ARBA" id="ARBA00022989"/>
    </source>
</evidence>
<dbReference type="GO" id="GO:0005778">
    <property type="term" value="C:peroxisomal membrane"/>
    <property type="evidence" value="ECO:0007669"/>
    <property type="project" value="TreeGrafter"/>
</dbReference>
<dbReference type="InterPro" id="IPR006614">
    <property type="entry name" value="Peroxin/Ferlin"/>
</dbReference>
<dbReference type="GO" id="GO:0012505">
    <property type="term" value="C:endomembrane system"/>
    <property type="evidence" value="ECO:0007669"/>
    <property type="project" value="UniProtKB-SubCell"/>
</dbReference>
<evidence type="ECO:0000313" key="9">
    <source>
        <dbReference type="EMBL" id="OZJ05421.1"/>
    </source>
</evidence>
<keyword evidence="4 6" id="KW-0472">Membrane</keyword>
<evidence type="ECO:0000313" key="10">
    <source>
        <dbReference type="Proteomes" id="UP000242875"/>
    </source>
</evidence>
<evidence type="ECO:0000256" key="2">
    <source>
        <dbReference type="ARBA" id="ARBA00022692"/>
    </source>
</evidence>
<feature type="region of interest" description="Disordered" evidence="5">
    <location>
        <begin position="141"/>
        <end position="184"/>
    </location>
</feature>
<evidence type="ECO:0000256" key="1">
    <source>
        <dbReference type="ARBA" id="ARBA00004127"/>
    </source>
</evidence>
<dbReference type="InterPro" id="IPR052646">
    <property type="entry name" value="Peroxisomal_PEX28-32"/>
</dbReference>
<reference evidence="9 10" key="1">
    <citation type="journal article" date="2017" name="Mycologia">
        <title>Bifiguratus adelaidae, gen. et sp. nov., a new member of Mucoromycotina in endophytic and soil-dwelling habitats.</title>
        <authorList>
            <person name="Torres-Cruz T.J."/>
            <person name="Billingsley Tobias T.L."/>
            <person name="Almatruk M."/>
            <person name="Hesse C."/>
            <person name="Kuske C.R."/>
            <person name="Desiro A."/>
            <person name="Benucci G.M."/>
            <person name="Bonito G."/>
            <person name="Stajich J.E."/>
            <person name="Dunlap C."/>
            <person name="Arnold A.E."/>
            <person name="Porras-Alfaro A."/>
        </authorList>
    </citation>
    <scope>NUCLEOTIDE SEQUENCE [LARGE SCALE GENOMIC DNA]</scope>
    <source>
        <strain evidence="9 10">AZ0501</strain>
    </source>
</reference>
<dbReference type="Pfam" id="PF06398">
    <property type="entry name" value="Pex24p"/>
    <property type="match status" value="1"/>
</dbReference>
<dbReference type="Proteomes" id="UP000242875">
    <property type="component" value="Unassembled WGS sequence"/>
</dbReference>
<keyword evidence="2 6" id="KW-0812">Transmembrane</keyword>
<proteinExistence type="predicted"/>
<dbReference type="PANTHER" id="PTHR31679">
    <property type="entry name" value="PEROXISOMAL MEMBRANE PROTEIN PEX30-RELATED"/>
    <property type="match status" value="1"/>
</dbReference>